<dbReference type="EMBL" id="CP059567">
    <property type="protein sequence ID" value="QMT40041.1"/>
    <property type="molecule type" value="Genomic_DNA"/>
</dbReference>
<dbReference type="InterPro" id="IPR042186">
    <property type="entry name" value="FimD_plug_dom"/>
</dbReference>
<evidence type="ECO:0000313" key="3">
    <source>
        <dbReference type="EMBL" id="QMT40041.1"/>
    </source>
</evidence>
<feature type="signal peptide" evidence="1">
    <location>
        <begin position="1"/>
        <end position="25"/>
    </location>
</feature>
<dbReference type="AlphaFoldDB" id="A0A7D7N6N8"/>
<dbReference type="Proteomes" id="UP000514752">
    <property type="component" value="Chromosome"/>
</dbReference>
<dbReference type="InterPro" id="IPR043142">
    <property type="entry name" value="PapC-like_C_sf"/>
</dbReference>
<evidence type="ECO:0000313" key="4">
    <source>
        <dbReference type="Proteomes" id="UP000514752"/>
    </source>
</evidence>
<dbReference type="Gene3D" id="2.60.40.3110">
    <property type="match status" value="1"/>
</dbReference>
<dbReference type="Gene3D" id="2.60.40.2070">
    <property type="match status" value="1"/>
</dbReference>
<dbReference type="GO" id="GO:0009279">
    <property type="term" value="C:cell outer membrane"/>
    <property type="evidence" value="ECO:0007669"/>
    <property type="project" value="TreeGrafter"/>
</dbReference>
<dbReference type="GO" id="GO:0015473">
    <property type="term" value="F:fimbrial usher porin activity"/>
    <property type="evidence" value="ECO:0007669"/>
    <property type="project" value="InterPro"/>
</dbReference>
<evidence type="ECO:0000256" key="1">
    <source>
        <dbReference type="SAM" id="SignalP"/>
    </source>
</evidence>
<feature type="chain" id="PRO_5027959862" evidence="1">
    <location>
        <begin position="26"/>
        <end position="821"/>
    </location>
</feature>
<dbReference type="PANTHER" id="PTHR30451">
    <property type="entry name" value="OUTER MEMBRANE USHER PROTEIN"/>
    <property type="match status" value="1"/>
</dbReference>
<sequence>MPHPKHIGRLRPLALCLCLIGSSTAASPLPPLTQTEIEAAFSAWMPVYPQVSVNGRAANGVFVFAEHESRLYVQADTLTALGIAVPEAVLAQAQSESAELAPAWLPPGRTPSAAPWLAVDSLPGLAADYRTAQQQLLLTAPLEWLDLATTRIGARNDSADYLIARPTWAAVLNYDTHISGHSSGSRSHGLLAEARLTTPAGYLSHTQSWRQNEGAHGKERSLTRLDTYWESVWPEQGLSLRIGDVATSQLGGGSASRIGGFRLSRSYSVQPWRRTAPLQAYVGAATLPSTVDLYLNGVKQSSQSVPAGPYELTLPPGISGSGQASVVATDILGRTVVVDLPLYSGSGLLAKGLQEWSLEAGYLRQGYGTGSSAYHKKPVGSATWRRGLSHFLTLQLHAEGGGGYHQYGAAASTVLGRWGQLDASHAESRFQGRRGHSSSLFFNTHHRRWSLGAGWRLHNDGFTGMDVLLQPQAYQPKNIRHRSASLSLSWNSGKLGSFGASYLYSRSGDDTPERAATASWQYNLTPRVYLSLGASRTQQHQARHSVYASLSASLDSRHHLSLNSHRHSDGSQRHRAALSRHSNGINNASWQIGWQTEQYAGRRQQRADGRLHYHSQYGDGWLSLEHSRRDTRWDGSWNGGLVWASGSLFASRQVHGSFAVVNTGGVAGVPVSLFNSPAGTTNRNGRLLVPHLHPFQENRLSIDITALPPDMQAEVHQAVAVPSAGSGVAVAFPLKRYQAASWSLRNGNGQWLPPGSNLINTDGQAVAVVGFDGRVFVESLQEGRNGFTAVQPDGQHCRFSIDYRLPENPWLPDLGEIVCLP</sequence>
<accession>A0A7D7N6N8</accession>
<dbReference type="Pfam" id="PF13953">
    <property type="entry name" value="PapC_C"/>
    <property type="match status" value="1"/>
</dbReference>
<reference evidence="3 4" key="1">
    <citation type="submission" date="2020-07" db="EMBL/GenBank/DDBJ databases">
        <title>Genomic diversity of species in the Neisseriaceae family.</title>
        <authorList>
            <person name="Vincent A.T."/>
            <person name="Bernet E."/>
            <person name="Veyrier F.J."/>
        </authorList>
    </citation>
    <scope>NUCLEOTIDE SEQUENCE [LARGE SCALE GENOMIC DNA]</scope>
    <source>
        <strain evidence="3 4">DSM 22244</strain>
    </source>
</reference>
<organism evidence="3 4">
    <name type="scientific">Neisseria shayeganii</name>
    <dbReference type="NCBI Taxonomy" id="607712"/>
    <lineage>
        <taxon>Bacteria</taxon>
        <taxon>Pseudomonadati</taxon>
        <taxon>Pseudomonadota</taxon>
        <taxon>Betaproteobacteria</taxon>
        <taxon>Neisseriales</taxon>
        <taxon>Neisseriaceae</taxon>
        <taxon>Neisseria</taxon>
    </lineage>
</organism>
<name>A0A7D7N6N8_9NEIS</name>
<dbReference type="InterPro" id="IPR000015">
    <property type="entry name" value="Fimb_usher"/>
</dbReference>
<dbReference type="PANTHER" id="PTHR30451:SF5">
    <property type="entry name" value="SLR0019 PROTEIN"/>
    <property type="match status" value="1"/>
</dbReference>
<evidence type="ECO:0000259" key="2">
    <source>
        <dbReference type="Pfam" id="PF13953"/>
    </source>
</evidence>
<keyword evidence="1" id="KW-0732">Signal</keyword>
<dbReference type="GO" id="GO:0009297">
    <property type="term" value="P:pilus assembly"/>
    <property type="evidence" value="ECO:0007669"/>
    <property type="project" value="InterPro"/>
</dbReference>
<dbReference type="Gene3D" id="2.60.40.2610">
    <property type="entry name" value="Outer membrane usher protein FimD, plug domain"/>
    <property type="match status" value="1"/>
</dbReference>
<dbReference type="InterPro" id="IPR025949">
    <property type="entry name" value="PapC-like_C"/>
</dbReference>
<dbReference type="KEGG" id="nsg:H3L94_09310"/>
<feature type="domain" description="PapC-like C-terminal" evidence="2">
    <location>
        <begin position="744"/>
        <end position="806"/>
    </location>
</feature>
<gene>
    <name evidence="3" type="ORF">H3L94_09310</name>
</gene>
<proteinExistence type="predicted"/>
<dbReference type="RefSeq" id="WP_182121797.1">
    <property type="nucleotide sequence ID" value="NZ_CP059567.1"/>
</dbReference>
<protein>
    <submittedName>
        <fullName evidence="3">Fimbrial biogenesis outer membrane usher protein</fullName>
    </submittedName>
</protein>
<dbReference type="Pfam" id="PF00577">
    <property type="entry name" value="Usher"/>
    <property type="match status" value="1"/>
</dbReference>